<evidence type="ECO:0000313" key="3">
    <source>
        <dbReference type="Proteomes" id="UP000253628"/>
    </source>
</evidence>
<dbReference type="AlphaFoldDB" id="A0A366HB86"/>
<evidence type="ECO:0000313" key="2">
    <source>
        <dbReference type="EMBL" id="RBP39524.1"/>
    </source>
</evidence>
<feature type="transmembrane region" description="Helical" evidence="1">
    <location>
        <begin position="21"/>
        <end position="41"/>
    </location>
</feature>
<protein>
    <submittedName>
        <fullName evidence="2">Uncharacterized protein</fullName>
    </submittedName>
</protein>
<dbReference type="EMBL" id="QNRQ01000005">
    <property type="protein sequence ID" value="RBP39524.1"/>
    <property type="molecule type" value="Genomic_DNA"/>
</dbReference>
<dbReference type="Proteomes" id="UP000253628">
    <property type="component" value="Unassembled WGS sequence"/>
</dbReference>
<sequence length="67" mass="7382">MSSLPIDNNRTRSNSKIRQMWQAPIIVALITLVGLIAALVGDGWHDALSWAALTVPVALIAWKWACR</sequence>
<dbReference type="RefSeq" id="WP_113933460.1">
    <property type="nucleotide sequence ID" value="NZ_JACCEU010000003.1"/>
</dbReference>
<accession>A0A366HB86</accession>
<dbReference type="OrthoDB" id="6902852at2"/>
<name>A0A366HB86_9BURK</name>
<keyword evidence="3" id="KW-1185">Reference proteome</keyword>
<organism evidence="2 3">
    <name type="scientific">Eoetvoesiella caeni</name>
    <dbReference type="NCBI Taxonomy" id="645616"/>
    <lineage>
        <taxon>Bacteria</taxon>
        <taxon>Pseudomonadati</taxon>
        <taxon>Pseudomonadota</taxon>
        <taxon>Betaproteobacteria</taxon>
        <taxon>Burkholderiales</taxon>
        <taxon>Alcaligenaceae</taxon>
        <taxon>Eoetvoesiella</taxon>
    </lineage>
</organism>
<reference evidence="2 3" key="1">
    <citation type="submission" date="2018-06" db="EMBL/GenBank/DDBJ databases">
        <title>Genomic Encyclopedia of Type Strains, Phase IV (KMG-IV): sequencing the most valuable type-strain genomes for metagenomic binning, comparative biology and taxonomic classification.</title>
        <authorList>
            <person name="Goeker M."/>
        </authorList>
    </citation>
    <scope>NUCLEOTIDE SEQUENCE [LARGE SCALE GENOMIC DNA]</scope>
    <source>
        <strain evidence="2 3">DSM 25520</strain>
    </source>
</reference>
<evidence type="ECO:0000256" key="1">
    <source>
        <dbReference type="SAM" id="Phobius"/>
    </source>
</evidence>
<keyword evidence="1" id="KW-1133">Transmembrane helix</keyword>
<gene>
    <name evidence="2" type="ORF">DFR37_105320</name>
</gene>
<keyword evidence="1" id="KW-0472">Membrane</keyword>
<keyword evidence="1" id="KW-0812">Transmembrane</keyword>
<proteinExistence type="predicted"/>
<comment type="caution">
    <text evidence="2">The sequence shown here is derived from an EMBL/GenBank/DDBJ whole genome shotgun (WGS) entry which is preliminary data.</text>
</comment>
<feature type="transmembrane region" description="Helical" evidence="1">
    <location>
        <begin position="47"/>
        <end position="65"/>
    </location>
</feature>